<keyword evidence="2" id="KW-1185">Reference proteome</keyword>
<sequence length="67" mass="7402">MRRSVAERAPFVDLAVAPVYQQLSPCSLRQLRDDVDGRLSCLIPRAGSRPFDCDGPLTAVREDMNVA</sequence>
<organism evidence="1 2">
    <name type="scientific">Cupriavidus metallidurans (strain ATCC 43123 / DSM 2839 / NBRC 102507 / CH34)</name>
    <name type="common">Ralstonia metallidurans</name>
    <dbReference type="NCBI Taxonomy" id="266264"/>
    <lineage>
        <taxon>Bacteria</taxon>
        <taxon>Pseudomonadati</taxon>
        <taxon>Pseudomonadota</taxon>
        <taxon>Betaproteobacteria</taxon>
        <taxon>Burkholderiales</taxon>
        <taxon>Burkholderiaceae</taxon>
        <taxon>Cupriavidus</taxon>
    </lineage>
</organism>
<proteinExistence type="predicted"/>
<dbReference type="Proteomes" id="UP000002429">
    <property type="component" value="Plasmid megaplasmid"/>
</dbReference>
<keyword evidence="1" id="KW-0614">Plasmid</keyword>
<dbReference type="AlphaFoldDB" id="D3DYB9"/>
<dbReference type="KEGG" id="rme:Rmet_6707"/>
<gene>
    <name evidence="1" type="ordered locus">Rmet_6707</name>
</gene>
<evidence type="ECO:0000313" key="2">
    <source>
        <dbReference type="Proteomes" id="UP000002429"/>
    </source>
</evidence>
<accession>D3DYB9</accession>
<protein>
    <submittedName>
        <fullName evidence="1">Uncharacterized protein</fullName>
    </submittedName>
</protein>
<dbReference type="EMBL" id="CP000353">
    <property type="protein sequence ID" value="ADC45289.1"/>
    <property type="molecule type" value="Genomic_DNA"/>
</dbReference>
<evidence type="ECO:0000313" key="1">
    <source>
        <dbReference type="EMBL" id="ADC45289.1"/>
    </source>
</evidence>
<geneLocation type="plasmid" evidence="1 2">
    <name>megaplasmid</name>
</geneLocation>
<dbReference type="HOGENOM" id="CLU_2809364_0_0_4"/>
<name>D3DYB9_CUPMC</name>
<reference evidence="2" key="1">
    <citation type="journal article" date="2010" name="PLoS ONE">
        <title>The complete genome sequence of Cupriavidus metallidurans strain CH34, a master survivalist in harsh and anthropogenic environments.</title>
        <authorList>
            <person name="Janssen P.J."/>
            <person name="Van Houdt R."/>
            <person name="Moors H."/>
            <person name="Monsieurs P."/>
            <person name="Morin N."/>
            <person name="Michaux A."/>
            <person name="Benotmane M.A."/>
            <person name="Leys N."/>
            <person name="Vallaeys T."/>
            <person name="Lapidus A."/>
            <person name="Monchy S."/>
            <person name="Medigue C."/>
            <person name="Taghavi S."/>
            <person name="McCorkle S."/>
            <person name="Dunn J."/>
            <person name="van der Lelie D."/>
            <person name="Mergeay M."/>
        </authorList>
    </citation>
    <scope>NUCLEOTIDE SEQUENCE [LARGE SCALE GENOMIC DNA]</scope>
    <source>
        <strain evidence="2">ATCC 43123 / DSM 2839 / NBRC 102507 / CH34</strain>
    </source>
</reference>